<organism evidence="2 3">
    <name type="scientific">Pseudomonas abietaniphila</name>
    <dbReference type="NCBI Taxonomy" id="89065"/>
    <lineage>
        <taxon>Bacteria</taxon>
        <taxon>Pseudomonadati</taxon>
        <taxon>Pseudomonadota</taxon>
        <taxon>Gammaproteobacteria</taxon>
        <taxon>Pseudomonadales</taxon>
        <taxon>Pseudomonadaceae</taxon>
        <taxon>Pseudomonas</taxon>
    </lineage>
</organism>
<dbReference type="Proteomes" id="UP000182894">
    <property type="component" value="Unassembled WGS sequence"/>
</dbReference>
<evidence type="ECO:0000256" key="1">
    <source>
        <dbReference type="SAM" id="SignalP"/>
    </source>
</evidence>
<dbReference type="AlphaFoldDB" id="A0A1G8DK96"/>
<dbReference type="RefSeq" id="WP_074753238.1">
    <property type="nucleotide sequence ID" value="NZ_FNCO01000007.1"/>
</dbReference>
<sequence length="136" mass="14516">MNAKSLLLVPLLGLVAVLSGCAGPMPKADPSEAWIGLQEEPSGVLMAEDLDGKRLNDGRYFDAKPGAHTLDVELIVAGNGDDGQMNCGAGIRFHQFKAGEHYKLVESSLGEEYRVKLEDSSGHQIGQSKDFTCMPG</sequence>
<evidence type="ECO:0008006" key="4">
    <source>
        <dbReference type="Google" id="ProtNLM"/>
    </source>
</evidence>
<gene>
    <name evidence="2" type="ORF">SAMN05216605_10766</name>
</gene>
<dbReference type="PROSITE" id="PS51257">
    <property type="entry name" value="PROKAR_LIPOPROTEIN"/>
    <property type="match status" value="1"/>
</dbReference>
<accession>A0A1G8DK96</accession>
<evidence type="ECO:0000313" key="3">
    <source>
        <dbReference type="Proteomes" id="UP000182894"/>
    </source>
</evidence>
<evidence type="ECO:0000313" key="2">
    <source>
        <dbReference type="EMBL" id="SDH57889.1"/>
    </source>
</evidence>
<keyword evidence="1" id="KW-0732">Signal</keyword>
<name>A0A1G8DK96_9PSED</name>
<dbReference type="OrthoDB" id="6997359at2"/>
<proteinExistence type="predicted"/>
<feature type="chain" id="PRO_5010205081" description="Lipoprotein" evidence="1">
    <location>
        <begin position="23"/>
        <end position="136"/>
    </location>
</feature>
<keyword evidence="3" id="KW-1185">Reference proteome</keyword>
<protein>
    <recommendedName>
        <fullName evidence="4">Lipoprotein</fullName>
    </recommendedName>
</protein>
<reference evidence="3" key="1">
    <citation type="submission" date="2016-10" db="EMBL/GenBank/DDBJ databases">
        <authorList>
            <person name="Varghese N."/>
            <person name="Submissions S."/>
        </authorList>
    </citation>
    <scope>NUCLEOTIDE SEQUENCE [LARGE SCALE GENOMIC DNA]</scope>
    <source>
        <strain evidence="3">ATCC 700689</strain>
    </source>
</reference>
<dbReference type="EMBL" id="FNCO01000007">
    <property type="protein sequence ID" value="SDH57889.1"/>
    <property type="molecule type" value="Genomic_DNA"/>
</dbReference>
<dbReference type="STRING" id="89065.SAMN05216605_10766"/>
<feature type="signal peptide" evidence="1">
    <location>
        <begin position="1"/>
        <end position="22"/>
    </location>
</feature>